<feature type="region of interest" description="Disordered" evidence="6">
    <location>
        <begin position="312"/>
        <end position="360"/>
    </location>
</feature>
<feature type="transmembrane region" description="Helical" evidence="7">
    <location>
        <begin position="39"/>
        <end position="60"/>
    </location>
</feature>
<keyword evidence="10" id="KW-1185">Reference proteome</keyword>
<feature type="region of interest" description="Disordered" evidence="6">
    <location>
        <begin position="1"/>
        <end position="28"/>
    </location>
</feature>
<name>A0AA39L7L1_SARSR</name>
<organism evidence="9 10">
    <name type="scientific">Sarocladium strictum</name>
    <name type="common">Black bundle disease fungus</name>
    <name type="synonym">Acremonium strictum</name>
    <dbReference type="NCBI Taxonomy" id="5046"/>
    <lineage>
        <taxon>Eukaryota</taxon>
        <taxon>Fungi</taxon>
        <taxon>Dikarya</taxon>
        <taxon>Ascomycota</taxon>
        <taxon>Pezizomycotina</taxon>
        <taxon>Sordariomycetes</taxon>
        <taxon>Hypocreomycetidae</taxon>
        <taxon>Hypocreales</taxon>
        <taxon>Sarocladiaceae</taxon>
        <taxon>Sarocladium</taxon>
    </lineage>
</organism>
<keyword evidence="4 7" id="KW-0472">Membrane</keyword>
<sequence>MSAAHTGGGGPGGAAGTGPGGPQGPIDPVRAAENNLPAVLAPMTIVHFLAVAVVLLRLYTRIVIIKSPGRDDWVMLAAMIGALGGWIIFVLMGSSAGLGRHWDTLDLDTQNMHAKLSFCMSLISTTAAIALLKISIVLNLLRLSTNKWYRISLWATLVLIVAYQFMGAMTWFLRCIPMKRIWDKTVPGQCYDIKLFVTFALVNTAFNIFTDVLCATFPIPIIWGLQMKRKTRFYLIGVLSLGYAAVGLGVAKAVYQIGFGSNKDKTFNSWVTFWGFMQLNVGIIAACAPSLKPLVSKALGLSTVDSRAYGNTYGSHGPSRDRAVSGGGGGASGLRSKTRDHYELHDLDEEEESRRARGHTDTTVTFYKSNSTGERSGSEEMILGQQQRGMKGIVMTTEVVVT</sequence>
<feature type="compositionally biased region" description="Gly residues" evidence="6">
    <location>
        <begin position="1"/>
        <end position="23"/>
    </location>
</feature>
<comment type="similarity">
    <text evidence="5">Belongs to the SAT4 family.</text>
</comment>
<keyword evidence="2 7" id="KW-0812">Transmembrane</keyword>
<comment type="caution">
    <text evidence="9">The sequence shown here is derived from an EMBL/GenBank/DDBJ whole genome shotgun (WGS) entry which is preliminary data.</text>
</comment>
<dbReference type="InterPro" id="IPR049326">
    <property type="entry name" value="Rhodopsin_dom_fungi"/>
</dbReference>
<dbReference type="Pfam" id="PF20684">
    <property type="entry name" value="Fung_rhodopsin"/>
    <property type="match status" value="1"/>
</dbReference>
<evidence type="ECO:0000313" key="10">
    <source>
        <dbReference type="Proteomes" id="UP001175261"/>
    </source>
</evidence>
<feature type="transmembrane region" description="Helical" evidence="7">
    <location>
        <begin position="193"/>
        <end position="221"/>
    </location>
</feature>
<dbReference type="InterPro" id="IPR052337">
    <property type="entry name" value="SAT4-like"/>
</dbReference>
<evidence type="ECO:0000256" key="4">
    <source>
        <dbReference type="ARBA" id="ARBA00023136"/>
    </source>
</evidence>
<dbReference type="AlphaFoldDB" id="A0AA39L7L1"/>
<dbReference type="GO" id="GO:0016020">
    <property type="term" value="C:membrane"/>
    <property type="evidence" value="ECO:0007669"/>
    <property type="project" value="UniProtKB-SubCell"/>
</dbReference>
<comment type="subcellular location">
    <subcellularLocation>
        <location evidence="1">Membrane</location>
        <topology evidence="1">Multi-pass membrane protein</topology>
    </subcellularLocation>
</comment>
<feature type="domain" description="Rhodopsin" evidence="8">
    <location>
        <begin position="56"/>
        <end position="297"/>
    </location>
</feature>
<evidence type="ECO:0000256" key="1">
    <source>
        <dbReference type="ARBA" id="ARBA00004141"/>
    </source>
</evidence>
<dbReference type="EMBL" id="JAPDFR010000004">
    <property type="protein sequence ID" value="KAK0387077.1"/>
    <property type="molecule type" value="Genomic_DNA"/>
</dbReference>
<feature type="transmembrane region" description="Helical" evidence="7">
    <location>
        <begin position="153"/>
        <end position="173"/>
    </location>
</feature>
<protein>
    <recommendedName>
        <fullName evidence="8">Rhodopsin domain-containing protein</fullName>
    </recommendedName>
</protein>
<evidence type="ECO:0000256" key="5">
    <source>
        <dbReference type="ARBA" id="ARBA00038359"/>
    </source>
</evidence>
<proteinExistence type="inferred from homology"/>
<feature type="transmembrane region" description="Helical" evidence="7">
    <location>
        <begin position="267"/>
        <end position="288"/>
    </location>
</feature>
<feature type="transmembrane region" description="Helical" evidence="7">
    <location>
        <begin position="72"/>
        <end position="94"/>
    </location>
</feature>
<keyword evidence="3 7" id="KW-1133">Transmembrane helix</keyword>
<dbReference type="PANTHER" id="PTHR33048">
    <property type="entry name" value="PTH11-LIKE INTEGRAL MEMBRANE PROTEIN (AFU_ORTHOLOGUE AFUA_5G11245)"/>
    <property type="match status" value="1"/>
</dbReference>
<evidence type="ECO:0000256" key="6">
    <source>
        <dbReference type="SAM" id="MobiDB-lite"/>
    </source>
</evidence>
<evidence type="ECO:0000256" key="3">
    <source>
        <dbReference type="ARBA" id="ARBA00022989"/>
    </source>
</evidence>
<reference evidence="9" key="1">
    <citation type="submission" date="2022-10" db="EMBL/GenBank/DDBJ databases">
        <title>Determination and structural analysis of whole genome sequence of Sarocladium strictum F4-1.</title>
        <authorList>
            <person name="Hu L."/>
            <person name="Jiang Y."/>
        </authorList>
    </citation>
    <scope>NUCLEOTIDE SEQUENCE</scope>
    <source>
        <strain evidence="9">F4-1</strain>
    </source>
</reference>
<dbReference type="Proteomes" id="UP001175261">
    <property type="component" value="Unassembled WGS sequence"/>
</dbReference>
<dbReference type="PANTHER" id="PTHR33048:SF167">
    <property type="entry name" value="INTEGRAL MEMBRANE PROTEIN"/>
    <property type="match status" value="1"/>
</dbReference>
<evidence type="ECO:0000256" key="2">
    <source>
        <dbReference type="ARBA" id="ARBA00022692"/>
    </source>
</evidence>
<evidence type="ECO:0000256" key="7">
    <source>
        <dbReference type="SAM" id="Phobius"/>
    </source>
</evidence>
<feature type="transmembrane region" description="Helical" evidence="7">
    <location>
        <begin position="233"/>
        <end position="255"/>
    </location>
</feature>
<evidence type="ECO:0000259" key="8">
    <source>
        <dbReference type="Pfam" id="PF20684"/>
    </source>
</evidence>
<feature type="transmembrane region" description="Helical" evidence="7">
    <location>
        <begin position="114"/>
        <end position="141"/>
    </location>
</feature>
<gene>
    <name evidence="9" type="ORF">NLU13_5390</name>
</gene>
<accession>A0AA39L7L1</accession>
<evidence type="ECO:0000313" key="9">
    <source>
        <dbReference type="EMBL" id="KAK0387077.1"/>
    </source>
</evidence>